<dbReference type="PANTHER" id="PTHR10605">
    <property type="entry name" value="HEPARAN SULFATE SULFOTRANSFERASE"/>
    <property type="match status" value="1"/>
</dbReference>
<keyword evidence="5" id="KW-1185">Reference proteome</keyword>
<dbReference type="InterPro" id="IPR027417">
    <property type="entry name" value="P-loop_NTPase"/>
</dbReference>
<organism evidence="4 5">
    <name type="scientific">Nocardioides conyzicola</name>
    <dbReference type="NCBI Taxonomy" id="1651781"/>
    <lineage>
        <taxon>Bacteria</taxon>
        <taxon>Bacillati</taxon>
        <taxon>Actinomycetota</taxon>
        <taxon>Actinomycetes</taxon>
        <taxon>Propionibacteriales</taxon>
        <taxon>Nocardioidaceae</taxon>
        <taxon>Nocardioides</taxon>
    </lineage>
</organism>
<gene>
    <name evidence="4" type="ORF">GCM10023349_24160</name>
</gene>
<keyword evidence="1" id="KW-0808">Transferase</keyword>
<evidence type="ECO:0000256" key="2">
    <source>
        <dbReference type="ARBA" id="ARBA00023180"/>
    </source>
</evidence>
<evidence type="ECO:0000256" key="1">
    <source>
        <dbReference type="ARBA" id="ARBA00022679"/>
    </source>
</evidence>
<keyword evidence="2" id="KW-0325">Glycoprotein</keyword>
<dbReference type="PANTHER" id="PTHR10605:SF56">
    <property type="entry name" value="BIFUNCTIONAL HEPARAN SULFATE N-DEACETYLASE_N-SULFOTRANSFERASE"/>
    <property type="match status" value="1"/>
</dbReference>
<dbReference type="Gene3D" id="3.40.50.300">
    <property type="entry name" value="P-loop containing nucleotide triphosphate hydrolases"/>
    <property type="match status" value="1"/>
</dbReference>
<proteinExistence type="predicted"/>
<sequence length="265" mass="30133">MSDRAEVNNRAVAYKGARPDCAMLPPDMFGPSWVGIGAMRSGTTWLTKMLCQHPKMSLAVNGKKEQWLLNRVALGEVPLNEYLELFPRDGLLRGEWSPRYLWLMHTATAAAQLPQDCVFLCVLRDPIERYASHQRLASMRRRERHSARWAPAIAAGLGTYLGLYADQLDSWRRMVGSRLLVVSYESLAGDPLTHCSIIWNKLGLSPEPLPQDALTERVSASADGLWEWPDQFRSTLRDLYLPQLDRLARDYDVDTSSWLNFNDLD</sequence>
<comment type="caution">
    <text evidence="4">The sequence shown here is derived from an EMBL/GenBank/DDBJ whole genome shotgun (WGS) entry which is preliminary data.</text>
</comment>
<accession>A0ABP8XF37</accession>
<dbReference type="Proteomes" id="UP001499974">
    <property type="component" value="Unassembled WGS sequence"/>
</dbReference>
<dbReference type="Pfam" id="PF00685">
    <property type="entry name" value="Sulfotransfer_1"/>
    <property type="match status" value="1"/>
</dbReference>
<dbReference type="SUPFAM" id="SSF52540">
    <property type="entry name" value="P-loop containing nucleoside triphosphate hydrolases"/>
    <property type="match status" value="1"/>
</dbReference>
<evidence type="ECO:0000259" key="3">
    <source>
        <dbReference type="Pfam" id="PF00685"/>
    </source>
</evidence>
<name>A0ABP8XF37_9ACTN</name>
<evidence type="ECO:0000313" key="4">
    <source>
        <dbReference type="EMBL" id="GAA4705516.1"/>
    </source>
</evidence>
<reference evidence="5" key="1">
    <citation type="journal article" date="2019" name="Int. J. Syst. Evol. Microbiol.">
        <title>The Global Catalogue of Microorganisms (GCM) 10K type strain sequencing project: providing services to taxonomists for standard genome sequencing and annotation.</title>
        <authorList>
            <consortium name="The Broad Institute Genomics Platform"/>
            <consortium name="The Broad Institute Genome Sequencing Center for Infectious Disease"/>
            <person name="Wu L."/>
            <person name="Ma J."/>
        </authorList>
    </citation>
    <scope>NUCLEOTIDE SEQUENCE [LARGE SCALE GENOMIC DNA]</scope>
    <source>
        <strain evidence="5">JCM 18531</strain>
    </source>
</reference>
<evidence type="ECO:0000313" key="5">
    <source>
        <dbReference type="Proteomes" id="UP001499974"/>
    </source>
</evidence>
<dbReference type="EMBL" id="BAABKM010000002">
    <property type="protein sequence ID" value="GAA4705516.1"/>
    <property type="molecule type" value="Genomic_DNA"/>
</dbReference>
<feature type="domain" description="Sulfotransferase" evidence="3">
    <location>
        <begin position="37"/>
        <end position="204"/>
    </location>
</feature>
<protein>
    <recommendedName>
        <fullName evidence="3">Sulfotransferase domain-containing protein</fullName>
    </recommendedName>
</protein>
<dbReference type="InterPro" id="IPR000863">
    <property type="entry name" value="Sulfotransferase_dom"/>
</dbReference>
<dbReference type="InterPro" id="IPR037359">
    <property type="entry name" value="NST/OST"/>
</dbReference>